<gene>
    <name evidence="2" type="ORF">SAMN05445756_1041</name>
</gene>
<sequence length="179" mass="19824">MVRKHEDGLGDEALRQATGRGREEWRAHLLETGAREWDHARIARHLVEVEGVDGWWAQGITVDFEQAHQGRLPGQQKDGTFSVSVTRTLPAARLEALDAVTTAVTARHGEPHSANRAARYPVVRWRLDDGTRLSATAQPEKATGTPVSLTRERLPGHPEMEGAREEIVALLEEVAHRVG</sequence>
<name>A0A212TE33_9MICO</name>
<feature type="region of interest" description="Disordered" evidence="1">
    <location>
        <begin position="1"/>
        <end position="21"/>
    </location>
</feature>
<keyword evidence="3" id="KW-1185">Reference proteome</keyword>
<reference evidence="2 3" key="1">
    <citation type="submission" date="2017-06" db="EMBL/GenBank/DDBJ databases">
        <authorList>
            <person name="Kim H.J."/>
            <person name="Triplett B.A."/>
        </authorList>
    </citation>
    <scope>NUCLEOTIDE SEQUENCE [LARGE SCALE GENOMIC DNA]</scope>
    <source>
        <strain evidence="2 3">DSM 22179</strain>
    </source>
</reference>
<dbReference type="RefSeq" id="WP_088817943.1">
    <property type="nucleotide sequence ID" value="NZ_FYEZ01000001.1"/>
</dbReference>
<dbReference type="EMBL" id="FYEZ01000001">
    <property type="protein sequence ID" value="SNC64091.1"/>
    <property type="molecule type" value="Genomic_DNA"/>
</dbReference>
<evidence type="ECO:0000313" key="3">
    <source>
        <dbReference type="Proteomes" id="UP000198122"/>
    </source>
</evidence>
<protein>
    <submittedName>
        <fullName evidence="2">Uncharacterized protein</fullName>
    </submittedName>
</protein>
<dbReference type="OrthoDB" id="3837807at2"/>
<evidence type="ECO:0000313" key="2">
    <source>
        <dbReference type="EMBL" id="SNC64091.1"/>
    </source>
</evidence>
<organism evidence="2 3">
    <name type="scientific">Kytococcus aerolatus</name>
    <dbReference type="NCBI Taxonomy" id="592308"/>
    <lineage>
        <taxon>Bacteria</taxon>
        <taxon>Bacillati</taxon>
        <taxon>Actinomycetota</taxon>
        <taxon>Actinomycetes</taxon>
        <taxon>Micrococcales</taxon>
        <taxon>Kytococcaceae</taxon>
        <taxon>Kytococcus</taxon>
    </lineage>
</organism>
<dbReference type="AlphaFoldDB" id="A0A212TE33"/>
<dbReference type="Proteomes" id="UP000198122">
    <property type="component" value="Unassembled WGS sequence"/>
</dbReference>
<proteinExistence type="predicted"/>
<evidence type="ECO:0000256" key="1">
    <source>
        <dbReference type="SAM" id="MobiDB-lite"/>
    </source>
</evidence>
<accession>A0A212TE33</accession>